<name>A0A0F9I2Z8_9ZZZZ</name>
<proteinExistence type="predicted"/>
<dbReference type="EMBL" id="LAZR01020622">
    <property type="protein sequence ID" value="KKL88235.1"/>
    <property type="molecule type" value="Genomic_DNA"/>
</dbReference>
<sequence length="333" mass="34463">MSDYSKTTNFTAKDSLSTGDPAKLIKGANFDTEFDALVTAVNSKLDSTDYASTAEAQAESATNKVLSPSHFADWSDDNGGMVGDIQALADPGNDTLLGWDDTAGAVIGFTFGDGLTFAAGLVELEHLGIQDLEDAGADKILFWDDGAGKCDWLLPRWGLEFSGTNFQIANQAVSSTVPVKFTSGVLGWSSASLTELAASGVTQAQDGMLVSNNGAINVMPWDQAGLPVVTADAAQTFGLADMNTIQVLTGSTNRVWTIPKNTTTALEIGAIIILVNSGTGNLTITAAANVIIDSVFHTAAATAQSDRVLDGGTAALIKTAVDTWSLAGDIANS</sequence>
<organism evidence="1">
    <name type="scientific">marine sediment metagenome</name>
    <dbReference type="NCBI Taxonomy" id="412755"/>
    <lineage>
        <taxon>unclassified sequences</taxon>
        <taxon>metagenomes</taxon>
        <taxon>ecological metagenomes</taxon>
    </lineage>
</organism>
<dbReference type="AlphaFoldDB" id="A0A0F9I2Z8"/>
<evidence type="ECO:0000313" key="1">
    <source>
        <dbReference type="EMBL" id="KKL88235.1"/>
    </source>
</evidence>
<protein>
    <submittedName>
        <fullName evidence="1">Uncharacterized protein</fullName>
    </submittedName>
</protein>
<comment type="caution">
    <text evidence="1">The sequence shown here is derived from an EMBL/GenBank/DDBJ whole genome shotgun (WGS) entry which is preliminary data.</text>
</comment>
<reference evidence="1" key="1">
    <citation type="journal article" date="2015" name="Nature">
        <title>Complex archaea that bridge the gap between prokaryotes and eukaryotes.</title>
        <authorList>
            <person name="Spang A."/>
            <person name="Saw J.H."/>
            <person name="Jorgensen S.L."/>
            <person name="Zaremba-Niedzwiedzka K."/>
            <person name="Martijn J."/>
            <person name="Lind A.E."/>
            <person name="van Eijk R."/>
            <person name="Schleper C."/>
            <person name="Guy L."/>
            <person name="Ettema T.J."/>
        </authorList>
    </citation>
    <scope>NUCLEOTIDE SEQUENCE</scope>
</reference>
<gene>
    <name evidence="1" type="ORF">LCGC14_1926750</name>
</gene>
<accession>A0A0F9I2Z8</accession>